<keyword evidence="3" id="KW-1185">Reference proteome</keyword>
<organism evidence="2 3">
    <name type="scientific">Muraenolepis orangiensis</name>
    <name type="common">Patagonian moray cod</name>
    <dbReference type="NCBI Taxonomy" id="630683"/>
    <lineage>
        <taxon>Eukaryota</taxon>
        <taxon>Metazoa</taxon>
        <taxon>Chordata</taxon>
        <taxon>Craniata</taxon>
        <taxon>Vertebrata</taxon>
        <taxon>Euteleostomi</taxon>
        <taxon>Actinopterygii</taxon>
        <taxon>Neopterygii</taxon>
        <taxon>Teleostei</taxon>
        <taxon>Neoteleostei</taxon>
        <taxon>Acanthomorphata</taxon>
        <taxon>Zeiogadaria</taxon>
        <taxon>Gadariae</taxon>
        <taxon>Gadiformes</taxon>
        <taxon>Muraenolepidoidei</taxon>
        <taxon>Muraenolepididae</taxon>
        <taxon>Muraenolepis</taxon>
    </lineage>
</organism>
<accession>A0A9Q0IYH1</accession>
<sequence>MLKLMWRLLLMRCSPIRLPSREIQRLEEALAHCRGGGSYCGGGEAAPFEKETEERADTEEAADEAPVLPRRRELWLRGPLMQLKQRPFLRQRHPGRWRPT</sequence>
<evidence type="ECO:0000256" key="1">
    <source>
        <dbReference type="SAM" id="MobiDB-lite"/>
    </source>
</evidence>
<dbReference type="AlphaFoldDB" id="A0A9Q0IYH1"/>
<reference evidence="2" key="1">
    <citation type="submission" date="2022-07" db="EMBL/GenBank/DDBJ databases">
        <title>Chromosome-level genome of Muraenolepis orangiensis.</title>
        <authorList>
            <person name="Kim J."/>
        </authorList>
    </citation>
    <scope>NUCLEOTIDE SEQUENCE</scope>
    <source>
        <strain evidence="2">KU_S4_2022</strain>
        <tissue evidence="2">Muscle</tissue>
    </source>
</reference>
<name>A0A9Q0IYH1_9TELE</name>
<dbReference type="EMBL" id="JANIIK010000034">
    <property type="protein sequence ID" value="KAJ3614788.1"/>
    <property type="molecule type" value="Genomic_DNA"/>
</dbReference>
<comment type="caution">
    <text evidence="2">The sequence shown here is derived from an EMBL/GenBank/DDBJ whole genome shotgun (WGS) entry which is preliminary data.</text>
</comment>
<gene>
    <name evidence="2" type="ORF">NHX12_018358</name>
</gene>
<feature type="region of interest" description="Disordered" evidence="1">
    <location>
        <begin position="41"/>
        <end position="65"/>
    </location>
</feature>
<evidence type="ECO:0000313" key="2">
    <source>
        <dbReference type="EMBL" id="KAJ3614788.1"/>
    </source>
</evidence>
<protein>
    <submittedName>
        <fullName evidence="2">Uncharacterized protein</fullName>
    </submittedName>
</protein>
<evidence type="ECO:0000313" key="3">
    <source>
        <dbReference type="Proteomes" id="UP001148018"/>
    </source>
</evidence>
<proteinExistence type="predicted"/>
<dbReference type="Proteomes" id="UP001148018">
    <property type="component" value="Unassembled WGS sequence"/>
</dbReference>